<feature type="transmembrane region" description="Helical" evidence="8">
    <location>
        <begin position="76"/>
        <end position="97"/>
    </location>
</feature>
<dbReference type="AlphaFoldDB" id="X1GCX4"/>
<reference evidence="10" key="1">
    <citation type="journal article" date="2014" name="Front. Microbiol.">
        <title>High frequency of phylogenetically diverse reductive dehalogenase-homologous genes in deep subseafloor sedimentary metagenomes.</title>
        <authorList>
            <person name="Kawai M."/>
            <person name="Futagami T."/>
            <person name="Toyoda A."/>
            <person name="Takaki Y."/>
            <person name="Nishi S."/>
            <person name="Hori S."/>
            <person name="Arai W."/>
            <person name="Tsubouchi T."/>
            <person name="Morono Y."/>
            <person name="Uchiyama I."/>
            <person name="Ito T."/>
            <person name="Fujiyama A."/>
            <person name="Inagaki F."/>
            <person name="Takami H."/>
        </authorList>
    </citation>
    <scope>NUCLEOTIDE SEQUENCE</scope>
    <source>
        <strain evidence="10">Expedition CK06-06</strain>
    </source>
</reference>
<evidence type="ECO:0000256" key="5">
    <source>
        <dbReference type="ARBA" id="ARBA00022692"/>
    </source>
</evidence>
<protein>
    <recommendedName>
        <fullName evidence="9">ABC transmembrane type-1 domain-containing protein</fullName>
    </recommendedName>
</protein>
<feature type="transmembrane region" description="Helical" evidence="8">
    <location>
        <begin position="12"/>
        <end position="36"/>
    </location>
</feature>
<evidence type="ECO:0000256" key="4">
    <source>
        <dbReference type="ARBA" id="ARBA00022519"/>
    </source>
</evidence>
<feature type="domain" description="ABC transmembrane type-1" evidence="9">
    <location>
        <begin position="1"/>
        <end position="148"/>
    </location>
</feature>
<dbReference type="PROSITE" id="PS50928">
    <property type="entry name" value="ABC_TM1"/>
    <property type="match status" value="1"/>
</dbReference>
<feature type="transmembrane region" description="Helical" evidence="8">
    <location>
        <begin position="129"/>
        <end position="148"/>
    </location>
</feature>
<keyword evidence="6 8" id="KW-1133">Transmembrane helix</keyword>
<keyword evidence="3" id="KW-1003">Cell membrane</keyword>
<dbReference type="InterPro" id="IPR035906">
    <property type="entry name" value="MetI-like_sf"/>
</dbReference>
<evidence type="ECO:0000256" key="6">
    <source>
        <dbReference type="ARBA" id="ARBA00022989"/>
    </source>
</evidence>
<comment type="subcellular location">
    <subcellularLocation>
        <location evidence="1">Cell inner membrane</location>
        <topology evidence="1">Multi-pass membrane protein</topology>
    </subcellularLocation>
</comment>
<comment type="caution">
    <text evidence="10">The sequence shown here is derived from an EMBL/GenBank/DDBJ whole genome shotgun (WGS) entry which is preliminary data.</text>
</comment>
<evidence type="ECO:0000313" key="10">
    <source>
        <dbReference type="EMBL" id="GAH55052.1"/>
    </source>
</evidence>
<evidence type="ECO:0000256" key="2">
    <source>
        <dbReference type="ARBA" id="ARBA00022448"/>
    </source>
</evidence>
<organism evidence="10">
    <name type="scientific">marine sediment metagenome</name>
    <dbReference type="NCBI Taxonomy" id="412755"/>
    <lineage>
        <taxon>unclassified sequences</taxon>
        <taxon>metagenomes</taxon>
        <taxon>ecological metagenomes</taxon>
    </lineage>
</organism>
<keyword evidence="5 8" id="KW-0812">Transmembrane</keyword>
<evidence type="ECO:0000259" key="9">
    <source>
        <dbReference type="PROSITE" id="PS50928"/>
    </source>
</evidence>
<evidence type="ECO:0000256" key="7">
    <source>
        <dbReference type="ARBA" id="ARBA00023136"/>
    </source>
</evidence>
<dbReference type="GO" id="GO:0055085">
    <property type="term" value="P:transmembrane transport"/>
    <property type="evidence" value="ECO:0007669"/>
    <property type="project" value="InterPro"/>
</dbReference>
<evidence type="ECO:0000256" key="1">
    <source>
        <dbReference type="ARBA" id="ARBA00004429"/>
    </source>
</evidence>
<name>X1GCX4_9ZZZZ</name>
<dbReference type="SUPFAM" id="SSF161098">
    <property type="entry name" value="MetI-like"/>
    <property type="match status" value="1"/>
</dbReference>
<dbReference type="Gene3D" id="1.10.3720.10">
    <property type="entry name" value="MetI-like"/>
    <property type="match status" value="1"/>
</dbReference>
<proteinExistence type="predicted"/>
<keyword evidence="4" id="KW-0997">Cell inner membrane</keyword>
<dbReference type="GO" id="GO:0005886">
    <property type="term" value="C:plasma membrane"/>
    <property type="evidence" value="ECO:0007669"/>
    <property type="project" value="UniProtKB-SubCell"/>
</dbReference>
<keyword evidence="2" id="KW-0813">Transport</keyword>
<dbReference type="CDD" id="cd06261">
    <property type="entry name" value="TM_PBP2"/>
    <property type="match status" value="1"/>
</dbReference>
<evidence type="ECO:0000256" key="3">
    <source>
        <dbReference type="ARBA" id="ARBA00022475"/>
    </source>
</evidence>
<feature type="non-terminal residue" evidence="10">
    <location>
        <position position="1"/>
    </location>
</feature>
<dbReference type="Pfam" id="PF00528">
    <property type="entry name" value="BPD_transp_1"/>
    <property type="match status" value="1"/>
</dbReference>
<gene>
    <name evidence="10" type="ORF">S03H2_40241</name>
</gene>
<evidence type="ECO:0000256" key="8">
    <source>
        <dbReference type="SAM" id="Phobius"/>
    </source>
</evidence>
<dbReference type="InterPro" id="IPR000515">
    <property type="entry name" value="MetI-like"/>
</dbReference>
<dbReference type="EMBL" id="BARU01024938">
    <property type="protein sequence ID" value="GAH55052.1"/>
    <property type="molecule type" value="Genomic_DNA"/>
</dbReference>
<dbReference type="PANTHER" id="PTHR43357">
    <property type="entry name" value="INNER MEMBRANE ABC TRANSPORTER PERMEASE PROTEIN YDCV"/>
    <property type="match status" value="1"/>
</dbReference>
<dbReference type="PANTHER" id="PTHR43357:SF3">
    <property type="entry name" value="FE(3+)-TRANSPORT SYSTEM PERMEASE PROTEIN FBPB 2"/>
    <property type="match status" value="1"/>
</dbReference>
<accession>X1GCX4</accession>
<keyword evidence="7 8" id="KW-0472">Membrane</keyword>
<sequence>PFAIPGIAMAAGFLWAYISPPLVLYGTIWILLVAYIARRIPLAFGSCRDGIRQLNPELEESAANLGASWMRTLKEVTIPLIKGSLVTSWLFIFILSFRELSSSILLYTSGNEVMAVTIFTLFEEGEFEALSALAILLLGMMLIAIYLARKIVGRGFMEVRP</sequence>